<dbReference type="CDD" id="cd00156">
    <property type="entry name" value="REC"/>
    <property type="match status" value="1"/>
</dbReference>
<protein>
    <recommendedName>
        <fullName evidence="5">Oxygen sensor histidine kinase NreB</fullName>
        <ecNumber evidence="4">2.7.13.3</ecNumber>
    </recommendedName>
    <alternativeName>
        <fullName evidence="12">Nitrogen regulation protein B</fullName>
    </alternativeName>
</protein>
<evidence type="ECO:0000256" key="13">
    <source>
        <dbReference type="PROSITE-ProRule" id="PRU00169"/>
    </source>
</evidence>
<dbReference type="GO" id="GO:0005737">
    <property type="term" value="C:cytoplasm"/>
    <property type="evidence" value="ECO:0007669"/>
    <property type="project" value="UniProtKB-SubCell"/>
</dbReference>
<dbReference type="SUPFAM" id="SSF55874">
    <property type="entry name" value="ATPase domain of HSP90 chaperone/DNA topoisomerase II/histidine kinase"/>
    <property type="match status" value="1"/>
</dbReference>
<dbReference type="NCBIfam" id="TIGR00229">
    <property type="entry name" value="sensory_box"/>
    <property type="match status" value="1"/>
</dbReference>
<dbReference type="InterPro" id="IPR001789">
    <property type="entry name" value="Sig_transdc_resp-reg_receiver"/>
</dbReference>
<feature type="domain" description="Histidine kinase" evidence="14">
    <location>
        <begin position="414"/>
        <end position="506"/>
    </location>
</feature>
<dbReference type="SUPFAM" id="SSF52172">
    <property type="entry name" value="CheY-like"/>
    <property type="match status" value="2"/>
</dbReference>
<dbReference type="GO" id="GO:0046983">
    <property type="term" value="F:protein dimerization activity"/>
    <property type="evidence" value="ECO:0007669"/>
    <property type="project" value="InterPro"/>
</dbReference>
<gene>
    <name evidence="18" type="ORF">PQG83_02680</name>
</gene>
<keyword evidence="19" id="KW-1185">Reference proteome</keyword>
<feature type="domain" description="PAC" evidence="17">
    <location>
        <begin position="216"/>
        <end position="268"/>
    </location>
</feature>
<dbReference type="Gene3D" id="3.30.450.20">
    <property type="entry name" value="PAS domain"/>
    <property type="match status" value="1"/>
</dbReference>
<evidence type="ECO:0000256" key="5">
    <source>
        <dbReference type="ARBA" id="ARBA00017322"/>
    </source>
</evidence>
<evidence type="ECO:0000256" key="9">
    <source>
        <dbReference type="ARBA" id="ARBA00023004"/>
    </source>
</evidence>
<dbReference type="Gene3D" id="1.20.5.1930">
    <property type="match status" value="1"/>
</dbReference>
<dbReference type="InterPro" id="IPR036890">
    <property type="entry name" value="HATPase_C_sf"/>
</dbReference>
<dbReference type="CDD" id="cd16917">
    <property type="entry name" value="HATPase_UhpB-NarQ-NarX-like"/>
    <property type="match status" value="1"/>
</dbReference>
<evidence type="ECO:0000256" key="8">
    <source>
        <dbReference type="ARBA" id="ARBA00022723"/>
    </source>
</evidence>
<dbReference type="InterPro" id="IPR005467">
    <property type="entry name" value="His_kinase_dom"/>
</dbReference>
<evidence type="ECO:0000256" key="2">
    <source>
        <dbReference type="ARBA" id="ARBA00001966"/>
    </source>
</evidence>
<feature type="modified residue" description="4-aspartylphosphate" evidence="13">
    <location>
        <position position="589"/>
    </location>
</feature>
<feature type="modified residue" description="4-aspartylphosphate" evidence="13">
    <location>
        <position position="63"/>
    </location>
</feature>
<dbReference type="InterPro" id="IPR013767">
    <property type="entry name" value="PAS_fold"/>
</dbReference>
<evidence type="ECO:0000256" key="4">
    <source>
        <dbReference type="ARBA" id="ARBA00012438"/>
    </source>
</evidence>
<dbReference type="SMART" id="SM00387">
    <property type="entry name" value="HATPase_c"/>
    <property type="match status" value="1"/>
</dbReference>
<dbReference type="PROSITE" id="PS50112">
    <property type="entry name" value="PAS"/>
    <property type="match status" value="1"/>
</dbReference>
<dbReference type="KEGG" id="nneo:PQG83_02680"/>
<dbReference type="PROSITE" id="PS50113">
    <property type="entry name" value="PAC"/>
    <property type="match status" value="1"/>
</dbReference>
<dbReference type="Pfam" id="PF00072">
    <property type="entry name" value="Response_reg"/>
    <property type="match status" value="2"/>
</dbReference>
<dbReference type="CDD" id="cd00130">
    <property type="entry name" value="PAS"/>
    <property type="match status" value="1"/>
</dbReference>
<evidence type="ECO:0000256" key="12">
    <source>
        <dbReference type="ARBA" id="ARBA00030800"/>
    </source>
</evidence>
<dbReference type="InterPro" id="IPR035965">
    <property type="entry name" value="PAS-like_dom_sf"/>
</dbReference>
<dbReference type="Pfam" id="PF00989">
    <property type="entry name" value="PAS"/>
    <property type="match status" value="1"/>
</dbReference>
<evidence type="ECO:0000256" key="3">
    <source>
        <dbReference type="ARBA" id="ARBA00004496"/>
    </source>
</evidence>
<dbReference type="GO" id="GO:0016020">
    <property type="term" value="C:membrane"/>
    <property type="evidence" value="ECO:0007669"/>
    <property type="project" value="InterPro"/>
</dbReference>
<dbReference type="Gene3D" id="3.30.565.10">
    <property type="entry name" value="Histidine kinase-like ATPase, C-terminal domain"/>
    <property type="match status" value="1"/>
</dbReference>
<evidence type="ECO:0000259" key="16">
    <source>
        <dbReference type="PROSITE" id="PS50112"/>
    </source>
</evidence>
<dbReference type="InterPro" id="IPR000700">
    <property type="entry name" value="PAS-assoc_C"/>
</dbReference>
<dbReference type="SUPFAM" id="SSF55785">
    <property type="entry name" value="PYP-like sensor domain (PAS domain)"/>
    <property type="match status" value="1"/>
</dbReference>
<proteinExistence type="predicted"/>
<dbReference type="GO" id="GO:0051539">
    <property type="term" value="F:4 iron, 4 sulfur cluster binding"/>
    <property type="evidence" value="ECO:0007669"/>
    <property type="project" value="UniProtKB-KW"/>
</dbReference>
<evidence type="ECO:0000256" key="11">
    <source>
        <dbReference type="ARBA" id="ARBA00024827"/>
    </source>
</evidence>
<dbReference type="PANTHER" id="PTHR43228:SF1">
    <property type="entry name" value="TWO-COMPONENT RESPONSE REGULATOR ARR22"/>
    <property type="match status" value="1"/>
</dbReference>
<reference evidence="18 19" key="1">
    <citation type="submission" date="2023-01" db="EMBL/GenBank/DDBJ databases">
        <title>Cultivation and genomic characterization of new, ubiquitous marine nitrite-oxidizing bacteria from the Nitrospirales.</title>
        <authorList>
            <person name="Mueller A.J."/>
            <person name="Daebeler A."/>
            <person name="Herbold C.W."/>
            <person name="Kirkegaard R.H."/>
            <person name="Daims H."/>
        </authorList>
    </citation>
    <scope>NUCLEOTIDE SEQUENCE [LARGE SCALE GENOMIC DNA]</scope>
    <source>
        <strain evidence="18 19">DK</strain>
    </source>
</reference>
<sequence>MSDLPSPTHSILLVEDNPADAELVRERLKDASGMSPFHITRVSTLKEALTILHGTPFDVILLDLNLPETNGLETLKIIRSANSAIPLVVLTGTDDEPLALEAIKLGAQDYIPKSSMNAVLLSRILHYAIEREKNERIRRDSERKYRLFVDGATGLAFIMLDLEGNITHWNSGAERLFGHTEVAALHKHFSLLFTAEDKRDGRPATELRRAESLEKGDDDNWLVRADGSRFWASGAVTAIRDPDDKLIGFAKVVRDKSAQKDTSDKLAELNRTLEERVMQRTQELTRNQERLRAMASDLTVTEQRERRRLATDLHDYLAQLLVVCRLKLSQGQSISDKETLLKVIQEADNLLDQSLTYTRTLVSQLSPTCLYEFGLHAALVWLGTEMGKQGLTVTLKSTDETLNLPEDQAVLVFQSVRELLYNVLKHSGVHEVMVNLSFPQDSHLLIEVKDSGCGFHESLEERNEQSPTNFGLFSIRERLEALGGEMVLHSAPQQGTQVLLRIPIEHSQEDLQLRTVKPTQVHAHKKAHVSRPPSEKIRILLADDHKMVREGFCHILNAQVDFEVVGEAEDGKQAVTLCESLRPDVVVMDLHMPKMDGLEAIKNIKQFFPDTVMIGLSVYDTPDVARWFREAGAAAFVTKGGPAENLVTIVRKYRRQQKPA</sequence>
<dbReference type="RefSeq" id="WP_312746502.1">
    <property type="nucleotide sequence ID" value="NZ_CP116968.1"/>
</dbReference>
<dbReference type="PANTHER" id="PTHR43228">
    <property type="entry name" value="TWO-COMPONENT RESPONSE REGULATOR"/>
    <property type="match status" value="1"/>
</dbReference>
<dbReference type="SMART" id="SM00091">
    <property type="entry name" value="PAS"/>
    <property type="match status" value="1"/>
</dbReference>
<dbReference type="InterPro" id="IPR052048">
    <property type="entry name" value="ST_Response_Regulator"/>
</dbReference>
<dbReference type="InterPro" id="IPR003594">
    <property type="entry name" value="HATPase_dom"/>
</dbReference>
<name>A0AA96K3L1_9BACT</name>
<dbReference type="Pfam" id="PF02518">
    <property type="entry name" value="HATPase_c"/>
    <property type="match status" value="1"/>
</dbReference>
<dbReference type="Proteomes" id="UP001302494">
    <property type="component" value="Chromosome"/>
</dbReference>
<dbReference type="GO" id="GO:0006355">
    <property type="term" value="P:regulation of DNA-templated transcription"/>
    <property type="evidence" value="ECO:0007669"/>
    <property type="project" value="InterPro"/>
</dbReference>
<comment type="subcellular location">
    <subcellularLocation>
        <location evidence="3">Cytoplasm</location>
    </subcellularLocation>
</comment>
<dbReference type="EC" id="2.7.13.3" evidence="4"/>
<dbReference type="Pfam" id="PF07730">
    <property type="entry name" value="HisKA_3"/>
    <property type="match status" value="1"/>
</dbReference>
<evidence type="ECO:0000313" key="18">
    <source>
        <dbReference type="EMBL" id="WNM62669.1"/>
    </source>
</evidence>
<dbReference type="GO" id="GO:0046872">
    <property type="term" value="F:metal ion binding"/>
    <property type="evidence" value="ECO:0007669"/>
    <property type="project" value="UniProtKB-KW"/>
</dbReference>
<dbReference type="InterPro" id="IPR000014">
    <property type="entry name" value="PAS"/>
</dbReference>
<feature type="domain" description="PAS" evidence="16">
    <location>
        <begin position="141"/>
        <end position="181"/>
    </location>
</feature>
<evidence type="ECO:0000256" key="1">
    <source>
        <dbReference type="ARBA" id="ARBA00000085"/>
    </source>
</evidence>
<dbReference type="PROSITE" id="PS50109">
    <property type="entry name" value="HIS_KIN"/>
    <property type="match status" value="1"/>
</dbReference>
<dbReference type="AlphaFoldDB" id="A0AA96K3L1"/>
<dbReference type="Gene3D" id="3.40.50.2300">
    <property type="match status" value="2"/>
</dbReference>
<organism evidence="18 19">
    <name type="scientific">Candidatus Nitrospira neomarina</name>
    <dbReference type="NCBI Taxonomy" id="3020899"/>
    <lineage>
        <taxon>Bacteria</taxon>
        <taxon>Pseudomonadati</taxon>
        <taxon>Nitrospirota</taxon>
        <taxon>Nitrospiria</taxon>
        <taxon>Nitrospirales</taxon>
        <taxon>Nitrospiraceae</taxon>
        <taxon>Nitrospira</taxon>
    </lineage>
</organism>
<dbReference type="GO" id="GO:0000155">
    <property type="term" value="F:phosphorelay sensor kinase activity"/>
    <property type="evidence" value="ECO:0007669"/>
    <property type="project" value="InterPro"/>
</dbReference>
<keyword evidence="10" id="KW-0411">Iron-sulfur</keyword>
<evidence type="ECO:0000256" key="6">
    <source>
        <dbReference type="ARBA" id="ARBA00022485"/>
    </source>
</evidence>
<dbReference type="InterPro" id="IPR011712">
    <property type="entry name" value="Sig_transdc_His_kin_sub3_dim/P"/>
</dbReference>
<feature type="domain" description="Response regulatory" evidence="15">
    <location>
        <begin position="10"/>
        <end position="128"/>
    </location>
</feature>
<dbReference type="InterPro" id="IPR011006">
    <property type="entry name" value="CheY-like_superfamily"/>
</dbReference>
<dbReference type="InterPro" id="IPR058245">
    <property type="entry name" value="NreC/VraR/RcsB-like_REC"/>
</dbReference>
<evidence type="ECO:0000256" key="7">
    <source>
        <dbReference type="ARBA" id="ARBA00022490"/>
    </source>
</evidence>
<dbReference type="CDD" id="cd17535">
    <property type="entry name" value="REC_NarL-like"/>
    <property type="match status" value="1"/>
</dbReference>
<dbReference type="EMBL" id="CP116968">
    <property type="protein sequence ID" value="WNM62669.1"/>
    <property type="molecule type" value="Genomic_DNA"/>
</dbReference>
<keyword evidence="13" id="KW-0597">Phosphoprotein</keyword>
<accession>A0AA96K3L1</accession>
<dbReference type="PROSITE" id="PS50110">
    <property type="entry name" value="RESPONSE_REGULATORY"/>
    <property type="match status" value="2"/>
</dbReference>
<evidence type="ECO:0000256" key="10">
    <source>
        <dbReference type="ARBA" id="ARBA00023014"/>
    </source>
</evidence>
<keyword evidence="8" id="KW-0479">Metal-binding</keyword>
<comment type="cofactor">
    <cofactor evidence="2">
        <name>[4Fe-4S] cluster</name>
        <dbReference type="ChEBI" id="CHEBI:49883"/>
    </cofactor>
</comment>
<keyword evidence="9" id="KW-0408">Iron</keyword>
<evidence type="ECO:0000313" key="19">
    <source>
        <dbReference type="Proteomes" id="UP001302494"/>
    </source>
</evidence>
<dbReference type="SMART" id="SM00448">
    <property type="entry name" value="REC"/>
    <property type="match status" value="2"/>
</dbReference>
<evidence type="ECO:0000259" key="15">
    <source>
        <dbReference type="PROSITE" id="PS50110"/>
    </source>
</evidence>
<comment type="catalytic activity">
    <reaction evidence="1">
        <text>ATP + protein L-histidine = ADP + protein N-phospho-L-histidine.</text>
        <dbReference type="EC" id="2.7.13.3"/>
    </reaction>
</comment>
<evidence type="ECO:0000259" key="17">
    <source>
        <dbReference type="PROSITE" id="PS50113"/>
    </source>
</evidence>
<comment type="function">
    <text evidence="11">Member of the two-component regulatory system NreB/NreC involved in the control of dissimilatory nitrate/nitrite reduction in response to oxygen. NreB functions as a direct oxygen sensor histidine kinase which is autophosphorylated, in the absence of oxygen, probably at the conserved histidine residue, and transfers its phosphate group probably to a conserved aspartate residue of NreC. NreB/NreC activates the expression of the nitrate (narGHJI) and nitrite (nir) reductase operons, as well as the putative nitrate transporter gene narT.</text>
</comment>
<keyword evidence="6" id="KW-0004">4Fe-4S</keyword>
<dbReference type="PRINTS" id="PR00344">
    <property type="entry name" value="BCTRLSENSOR"/>
</dbReference>
<keyword evidence="7" id="KW-0963">Cytoplasm</keyword>
<feature type="domain" description="Response regulatory" evidence="15">
    <location>
        <begin position="538"/>
        <end position="654"/>
    </location>
</feature>
<evidence type="ECO:0000259" key="14">
    <source>
        <dbReference type="PROSITE" id="PS50109"/>
    </source>
</evidence>
<dbReference type="InterPro" id="IPR004358">
    <property type="entry name" value="Sig_transdc_His_kin-like_C"/>
</dbReference>